<evidence type="ECO:0008006" key="3">
    <source>
        <dbReference type="Google" id="ProtNLM"/>
    </source>
</evidence>
<dbReference type="Proteomes" id="UP001460202">
    <property type="component" value="Unassembled WGS sequence"/>
</dbReference>
<dbReference type="RefSeq" id="WP_178499236.1">
    <property type="nucleotide sequence ID" value="NZ_JBBMFL010000007.1"/>
</dbReference>
<keyword evidence="2" id="KW-1185">Reference proteome</keyword>
<accession>A0ABV1GXR2</accession>
<sequence>MKKMVISVDDANRQFAFVKGNRPTNSKVVKAKERSIKAYGQLSPVTVVNGEKVTAMGGCLVDQQGNEIPNDEAVKYYAVLDGQHRLIAYQNLGMNMDDLVICEPLNAELSIAEVIAQMNICTTTWKGADYMAAPAMMLEKSNEVFDFAMLLHSKSYPLATISLWCLGGNTLKPKTLVESLKSNKLPKEFEDTGWFQRSIKWYNAAQRKFLDAFLAKKYLIAHIITKFAHADDPVAFTAQMEEKINQLTREQADEIMNPHKEENQSREQATFDLLNQYLG</sequence>
<reference evidence="1 2" key="1">
    <citation type="submission" date="2024-03" db="EMBL/GenBank/DDBJ databases">
        <title>Human intestinal bacterial collection.</title>
        <authorList>
            <person name="Pauvert C."/>
            <person name="Hitch T.C.A."/>
            <person name="Clavel T."/>
        </authorList>
    </citation>
    <scope>NUCLEOTIDE SEQUENCE [LARGE SCALE GENOMIC DNA]</scope>
    <source>
        <strain evidence="1 2">CLA-KB-H122</strain>
    </source>
</reference>
<gene>
    <name evidence="1" type="ORF">WMO46_07965</name>
</gene>
<name>A0ABV1GXR2_9BACT</name>
<evidence type="ECO:0000313" key="2">
    <source>
        <dbReference type="Proteomes" id="UP001460202"/>
    </source>
</evidence>
<protein>
    <recommendedName>
        <fullName evidence="3">DGQHR domain-containing protein</fullName>
    </recommendedName>
</protein>
<proteinExistence type="predicted"/>
<organism evidence="1 2">
    <name type="scientific">Alistipes intestinihominis</name>
    <dbReference type="NCBI Taxonomy" id="3133172"/>
    <lineage>
        <taxon>Bacteria</taxon>
        <taxon>Pseudomonadati</taxon>
        <taxon>Bacteroidota</taxon>
        <taxon>Bacteroidia</taxon>
        <taxon>Bacteroidales</taxon>
        <taxon>Rikenellaceae</taxon>
        <taxon>Alistipes</taxon>
    </lineage>
</organism>
<comment type="caution">
    <text evidence="1">The sequence shown here is derived from an EMBL/GenBank/DDBJ whole genome shotgun (WGS) entry which is preliminary data.</text>
</comment>
<dbReference type="EMBL" id="JBBMFL010000007">
    <property type="protein sequence ID" value="MEQ2544878.1"/>
    <property type="molecule type" value="Genomic_DNA"/>
</dbReference>
<dbReference type="CDD" id="cd16387">
    <property type="entry name" value="ParB_N_Srx"/>
    <property type="match status" value="1"/>
</dbReference>
<evidence type="ECO:0000313" key="1">
    <source>
        <dbReference type="EMBL" id="MEQ2544878.1"/>
    </source>
</evidence>